<dbReference type="Proteomes" id="UP000198866">
    <property type="component" value="Unassembled WGS sequence"/>
</dbReference>
<dbReference type="GO" id="GO:0008713">
    <property type="term" value="F:ADP-heptose-lipopolysaccharide heptosyltransferase activity"/>
    <property type="evidence" value="ECO:0007669"/>
    <property type="project" value="TreeGrafter"/>
</dbReference>
<dbReference type="Gene3D" id="3.40.50.2000">
    <property type="entry name" value="Glycogen Phosphorylase B"/>
    <property type="match status" value="1"/>
</dbReference>
<dbReference type="GO" id="GO:0005829">
    <property type="term" value="C:cytosol"/>
    <property type="evidence" value="ECO:0007669"/>
    <property type="project" value="TreeGrafter"/>
</dbReference>
<dbReference type="InterPro" id="IPR002201">
    <property type="entry name" value="Glyco_trans_9"/>
</dbReference>
<dbReference type="STRING" id="667676.SAMN05192539_100721"/>
<evidence type="ECO:0000313" key="4">
    <source>
        <dbReference type="EMBL" id="SEJ13665.1"/>
    </source>
</evidence>
<dbReference type="PANTHER" id="PTHR30160">
    <property type="entry name" value="TETRAACYLDISACCHARIDE 4'-KINASE-RELATED"/>
    <property type="match status" value="1"/>
</dbReference>
<evidence type="ECO:0000256" key="2">
    <source>
        <dbReference type="ARBA" id="ARBA00022679"/>
    </source>
</evidence>
<dbReference type="PANTHER" id="PTHR30160:SF1">
    <property type="entry name" value="LIPOPOLYSACCHARIDE 1,2-N-ACETYLGLUCOSAMINETRANSFERASE-RELATED"/>
    <property type="match status" value="1"/>
</dbReference>
<keyword evidence="2 4" id="KW-0808">Transferase</keyword>
<keyword evidence="3" id="KW-0732">Signal</keyword>
<dbReference type="SUPFAM" id="SSF53756">
    <property type="entry name" value="UDP-Glycosyltransferase/glycogen phosphorylase"/>
    <property type="match status" value="1"/>
</dbReference>
<accession>A0A1H6WMS3</accession>
<dbReference type="GO" id="GO:0009244">
    <property type="term" value="P:lipopolysaccharide core region biosynthetic process"/>
    <property type="evidence" value="ECO:0007669"/>
    <property type="project" value="TreeGrafter"/>
</dbReference>
<proteinExistence type="predicted"/>
<dbReference type="Pfam" id="PF01075">
    <property type="entry name" value="Glyco_transf_9"/>
    <property type="match status" value="1"/>
</dbReference>
<keyword evidence="1" id="KW-0328">Glycosyltransferase</keyword>
<organism evidence="4 5">
    <name type="scientific">Paraburkholderia diazotrophica</name>
    <dbReference type="NCBI Taxonomy" id="667676"/>
    <lineage>
        <taxon>Bacteria</taxon>
        <taxon>Pseudomonadati</taxon>
        <taxon>Pseudomonadota</taxon>
        <taxon>Betaproteobacteria</taxon>
        <taxon>Burkholderiales</taxon>
        <taxon>Burkholderiaceae</taxon>
        <taxon>Paraburkholderia</taxon>
    </lineage>
</organism>
<gene>
    <name evidence="4" type="ORF">SAMN05192539_100721</name>
</gene>
<evidence type="ECO:0000256" key="3">
    <source>
        <dbReference type="SAM" id="SignalP"/>
    </source>
</evidence>
<evidence type="ECO:0000256" key="1">
    <source>
        <dbReference type="ARBA" id="ARBA00022676"/>
    </source>
</evidence>
<name>A0A1H6WMS3_9BURK</name>
<evidence type="ECO:0000313" key="5">
    <source>
        <dbReference type="Proteomes" id="UP000198866"/>
    </source>
</evidence>
<dbReference type="AlphaFoldDB" id="A0A1H6WMS3"/>
<feature type="signal peptide" evidence="3">
    <location>
        <begin position="1"/>
        <end position="29"/>
    </location>
</feature>
<dbReference type="InterPro" id="IPR051199">
    <property type="entry name" value="LPS_LOS_Heptosyltrfase"/>
</dbReference>
<keyword evidence="5" id="KW-1185">Reference proteome</keyword>
<feature type="chain" id="PRO_5011513806" evidence="3">
    <location>
        <begin position="30"/>
        <end position="202"/>
    </location>
</feature>
<protein>
    <submittedName>
        <fullName evidence="4">Glycosyltransferase family 9 (Heptosyltransferase)</fullName>
    </submittedName>
</protein>
<dbReference type="EMBL" id="FNYE01000007">
    <property type="protein sequence ID" value="SEJ13665.1"/>
    <property type="molecule type" value="Genomic_DNA"/>
</dbReference>
<reference evidence="5" key="1">
    <citation type="submission" date="2016-10" db="EMBL/GenBank/DDBJ databases">
        <authorList>
            <person name="Varghese N."/>
            <person name="Submissions S."/>
        </authorList>
    </citation>
    <scope>NUCLEOTIDE SEQUENCE [LARGE SCALE GENOMIC DNA]</scope>
    <source>
        <strain evidence="5">LMG 26031</strain>
    </source>
</reference>
<sequence>MFRKFIPCTRAQCIAFLANAIFCCRSAYGAQGCKTGTNGDYGAGAMPAPVFARPSSPGLFSTGCSENGRVASFIAADISICKSSLLLRCACNVLLDQCTDPGESNDSSPFPEKRPAPQLLFAGHTLLGGLAALAARARLVICNDTGISHVAAAMHAPGAAIASGSDTQRWAPLDHEQRRVLADYPACRPCRFHDCPMTIPTR</sequence>